<evidence type="ECO:0000313" key="2">
    <source>
        <dbReference type="EMBL" id="GGH84048.1"/>
    </source>
</evidence>
<reference evidence="2" key="2">
    <citation type="submission" date="2020-09" db="EMBL/GenBank/DDBJ databases">
        <authorList>
            <person name="Sun Q."/>
            <person name="Zhou Y."/>
        </authorList>
    </citation>
    <scope>NUCLEOTIDE SEQUENCE</scope>
    <source>
        <strain evidence="2">CGMCC 1.12777</strain>
    </source>
</reference>
<evidence type="ECO:0000256" key="1">
    <source>
        <dbReference type="HAMAP-Rule" id="MF_00800"/>
    </source>
</evidence>
<dbReference type="Gene3D" id="3.40.50.10360">
    <property type="entry name" value="Hypothetical protein TT1679"/>
    <property type="match status" value="1"/>
</dbReference>
<dbReference type="PIRSF" id="PIRSF007510">
    <property type="entry name" value="UCP007510"/>
    <property type="match status" value="1"/>
</dbReference>
<evidence type="ECO:0000313" key="3">
    <source>
        <dbReference type="Proteomes" id="UP000656813"/>
    </source>
</evidence>
<dbReference type="SUPFAM" id="SSF110710">
    <property type="entry name" value="TTHA0583/YokD-like"/>
    <property type="match status" value="1"/>
</dbReference>
<accession>A0A8J2ZWQ7</accession>
<dbReference type="InterPro" id="IPR006340">
    <property type="entry name" value="DUF436"/>
</dbReference>
<dbReference type="NCBIfam" id="TIGR01440">
    <property type="entry name" value="TIGR01440 family protein"/>
    <property type="match status" value="1"/>
</dbReference>
<proteinExistence type="inferred from homology"/>
<organism evidence="2 3">
    <name type="scientific">Pullulanibacillus pueri</name>
    <dbReference type="NCBI Taxonomy" id="1437324"/>
    <lineage>
        <taxon>Bacteria</taxon>
        <taxon>Bacillati</taxon>
        <taxon>Bacillota</taxon>
        <taxon>Bacilli</taxon>
        <taxon>Bacillales</taxon>
        <taxon>Sporolactobacillaceae</taxon>
        <taxon>Pullulanibacillus</taxon>
    </lineage>
</organism>
<dbReference type="InterPro" id="IPR028345">
    <property type="entry name" value="Antibiotic_NAT-like"/>
</dbReference>
<keyword evidence="3" id="KW-1185">Reference proteome</keyword>
<dbReference type="EMBL" id="BMFV01000020">
    <property type="protein sequence ID" value="GGH84048.1"/>
    <property type="molecule type" value="Genomic_DNA"/>
</dbReference>
<reference evidence="2" key="1">
    <citation type="journal article" date="2014" name="Int. J. Syst. Evol. Microbiol.">
        <title>Complete genome sequence of Corynebacterium casei LMG S-19264T (=DSM 44701T), isolated from a smear-ripened cheese.</title>
        <authorList>
            <consortium name="US DOE Joint Genome Institute (JGI-PGF)"/>
            <person name="Walter F."/>
            <person name="Albersmeier A."/>
            <person name="Kalinowski J."/>
            <person name="Ruckert C."/>
        </authorList>
    </citation>
    <scope>NUCLEOTIDE SEQUENCE</scope>
    <source>
        <strain evidence="2">CGMCC 1.12777</strain>
    </source>
</reference>
<dbReference type="AlphaFoldDB" id="A0A8J2ZWQ7"/>
<comment type="similarity">
    <text evidence="1">Belongs to the UPF0340 family.</text>
</comment>
<gene>
    <name evidence="2" type="ORF">GCM10007096_26220</name>
</gene>
<dbReference type="HAMAP" id="MF_00800">
    <property type="entry name" value="UPF0340"/>
    <property type="match status" value="1"/>
</dbReference>
<dbReference type="Proteomes" id="UP000656813">
    <property type="component" value="Unassembled WGS sequence"/>
</dbReference>
<protein>
    <recommendedName>
        <fullName evidence="1">UPF0340 protein GCM10007096_26220</fullName>
    </recommendedName>
</protein>
<dbReference type="Pfam" id="PF04260">
    <property type="entry name" value="DUF436"/>
    <property type="match status" value="1"/>
</dbReference>
<comment type="caution">
    <text evidence="2">The sequence shown here is derived from an EMBL/GenBank/DDBJ whole genome shotgun (WGS) entry which is preliminary data.</text>
</comment>
<sequence>MMDELNGISQQVNQVLEALQDAMPLTSKHILVIGASTSEVIGEHIGSAGTVEVANAIYQALNEFQQKTGVQLAFQCCEHLNRALVVEAETAEQKHLSEVTVVPVRSAGGAMAALAYQKMNHPVVVEEIQADAGIDIGDTFIGMHLKAVVVPLRCAIKEIGNAHVTFARTRPKLIGGERAVYPEKEKVNHF</sequence>
<name>A0A8J2ZWQ7_9BACL</name>